<evidence type="ECO:0000256" key="1">
    <source>
        <dbReference type="ARBA" id="ARBA00004141"/>
    </source>
</evidence>
<feature type="transmembrane region" description="Helical" evidence="7">
    <location>
        <begin position="239"/>
        <end position="259"/>
    </location>
</feature>
<evidence type="ECO:0000313" key="8">
    <source>
        <dbReference type="EMBL" id="QBI21714.1"/>
    </source>
</evidence>
<dbReference type="OrthoDB" id="9777044at2"/>
<evidence type="ECO:0000256" key="3">
    <source>
        <dbReference type="ARBA" id="ARBA00022927"/>
    </source>
</evidence>
<feature type="transmembrane region" description="Helical" evidence="7">
    <location>
        <begin position="217"/>
        <end position="233"/>
    </location>
</feature>
<dbReference type="GO" id="GO:0065002">
    <property type="term" value="P:intracellular protein transmembrane transport"/>
    <property type="evidence" value="ECO:0007669"/>
    <property type="project" value="TreeGrafter"/>
</dbReference>
<evidence type="ECO:0000256" key="2">
    <source>
        <dbReference type="ARBA" id="ARBA00022692"/>
    </source>
</evidence>
<evidence type="ECO:0000313" key="9">
    <source>
        <dbReference type="Proteomes" id="UP000291469"/>
    </source>
</evidence>
<name>A0A411YKG8_9ACTN</name>
<keyword evidence="2 7" id="KW-0812">Transmembrane</keyword>
<organism evidence="8 9">
    <name type="scientific">Egibacter rhizosphaerae</name>
    <dbReference type="NCBI Taxonomy" id="1670831"/>
    <lineage>
        <taxon>Bacteria</taxon>
        <taxon>Bacillati</taxon>
        <taxon>Actinomycetota</taxon>
        <taxon>Nitriliruptoria</taxon>
        <taxon>Egibacterales</taxon>
        <taxon>Egibacteraceae</taxon>
        <taxon>Egibacter</taxon>
    </lineage>
</organism>
<dbReference type="NCBIfam" id="TIGR00945">
    <property type="entry name" value="tatC"/>
    <property type="match status" value="1"/>
</dbReference>
<comment type="subunit">
    <text evidence="7">The Tat system comprises two distinct complexes: a TatABC complex, containing multiple copies of TatA, TatB and TatC subunits, and a separate TatA complex, containing only TatA subunits. Substrates initially bind to the TatABC complex, which probably triggers association of the separate TatA complex to form the active translocon.</text>
</comment>
<evidence type="ECO:0000256" key="6">
    <source>
        <dbReference type="ARBA" id="ARBA00023136"/>
    </source>
</evidence>
<dbReference type="RefSeq" id="WP_131156706.1">
    <property type="nucleotide sequence ID" value="NZ_CP036402.1"/>
</dbReference>
<comment type="function">
    <text evidence="7">Part of the twin-arginine translocation (Tat) system that transports large folded proteins containing a characteristic twin-arginine motif in their signal peptide across membranes. Together with TatB, TatC is part of a receptor directly interacting with Tat signal peptides.</text>
</comment>
<keyword evidence="7" id="KW-1003">Cell membrane</keyword>
<dbReference type="EMBL" id="CP036402">
    <property type="protein sequence ID" value="QBI21714.1"/>
    <property type="molecule type" value="Genomic_DNA"/>
</dbReference>
<dbReference type="Proteomes" id="UP000291469">
    <property type="component" value="Chromosome"/>
</dbReference>
<dbReference type="GO" id="GO:0043953">
    <property type="term" value="P:protein transport by the Tat complex"/>
    <property type="evidence" value="ECO:0007669"/>
    <property type="project" value="UniProtKB-UniRule"/>
</dbReference>
<dbReference type="PANTHER" id="PTHR30371:SF0">
    <property type="entry name" value="SEC-INDEPENDENT PROTEIN TRANSLOCASE PROTEIN TATC, CHLOROPLASTIC-RELATED"/>
    <property type="match status" value="1"/>
</dbReference>
<comment type="subcellular location">
    <subcellularLocation>
        <location evidence="7">Cell membrane</location>
        <topology evidence="7">Multi-pass membrane protein</topology>
    </subcellularLocation>
    <subcellularLocation>
        <location evidence="1">Membrane</location>
        <topology evidence="1">Multi-pass membrane protein</topology>
    </subcellularLocation>
</comment>
<feature type="transmembrane region" description="Helical" evidence="7">
    <location>
        <begin position="133"/>
        <end position="155"/>
    </location>
</feature>
<dbReference type="PANTHER" id="PTHR30371">
    <property type="entry name" value="SEC-INDEPENDENT PROTEIN TRANSLOCASE PROTEIN TATC"/>
    <property type="match status" value="1"/>
</dbReference>
<feature type="transmembrane region" description="Helical" evidence="7">
    <location>
        <begin position="100"/>
        <end position="121"/>
    </location>
</feature>
<keyword evidence="9" id="KW-1185">Reference proteome</keyword>
<sequence length="273" mass="29210">MTATSPGPEATGDDQPRGGEMSLLDHLRELRQRLVKSLAAIGVGFVVGFVFREFVLDVLSRPYCDLPDEVRAGPSAVGDGAECALVVLAPLDGLMISIKAAAIVAVLIAAPVVSYQIWRFVMPGLRPVEKKYAIPFLLGSFVLFAGGAVFAYLVIPRGLALLLSFAGEGLVPLLGAHEYINFILFTVIAFGVSFEFPLILLALILTGAVGSAGLKKYRRHAIFGTFVASAIITPTGDPFTMSAMAVPLIAFFEGCVLIARFRERRRARQGLPT</sequence>
<reference evidence="8 9" key="1">
    <citation type="submission" date="2019-01" db="EMBL/GenBank/DDBJ databases">
        <title>Egibacter rhizosphaerae EGI 80759T.</title>
        <authorList>
            <person name="Chen D.-D."/>
            <person name="Tian Y."/>
            <person name="Jiao J.-Y."/>
            <person name="Zhang X.-T."/>
            <person name="Zhang Y.-G."/>
            <person name="Zhang Y."/>
            <person name="Xiao M."/>
            <person name="Shu W.-S."/>
            <person name="Li W.-J."/>
        </authorList>
    </citation>
    <scope>NUCLEOTIDE SEQUENCE [LARGE SCALE GENOMIC DNA]</scope>
    <source>
        <strain evidence="8 9">EGI 80759</strain>
    </source>
</reference>
<dbReference type="InterPro" id="IPR002033">
    <property type="entry name" value="TatC"/>
</dbReference>
<keyword evidence="3 7" id="KW-0653">Protein transport</keyword>
<dbReference type="KEGG" id="erz:ER308_20510"/>
<feature type="transmembrane region" description="Helical" evidence="7">
    <location>
        <begin position="34"/>
        <end position="51"/>
    </location>
</feature>
<feature type="transmembrane region" description="Helical" evidence="7">
    <location>
        <begin position="179"/>
        <end position="205"/>
    </location>
</feature>
<keyword evidence="7" id="KW-0813">Transport</keyword>
<dbReference type="HAMAP" id="MF_00902">
    <property type="entry name" value="TatC"/>
    <property type="match status" value="1"/>
</dbReference>
<proteinExistence type="inferred from homology"/>
<protein>
    <recommendedName>
        <fullName evidence="7">Sec-independent protein translocase protein TatC</fullName>
    </recommendedName>
</protein>
<dbReference type="AlphaFoldDB" id="A0A411YKG8"/>
<dbReference type="Pfam" id="PF00902">
    <property type="entry name" value="TatC"/>
    <property type="match status" value="1"/>
</dbReference>
<gene>
    <name evidence="7 8" type="primary">tatC</name>
    <name evidence="8" type="ORF">ER308_20510</name>
</gene>
<evidence type="ECO:0000256" key="4">
    <source>
        <dbReference type="ARBA" id="ARBA00022989"/>
    </source>
</evidence>
<keyword evidence="4 7" id="KW-1133">Transmembrane helix</keyword>
<evidence type="ECO:0000256" key="5">
    <source>
        <dbReference type="ARBA" id="ARBA00023010"/>
    </source>
</evidence>
<keyword evidence="6 7" id="KW-0472">Membrane</keyword>
<comment type="similarity">
    <text evidence="7">Belongs to the TatC family.</text>
</comment>
<keyword evidence="5 7" id="KW-0811">Translocation</keyword>
<evidence type="ECO:0000256" key="7">
    <source>
        <dbReference type="HAMAP-Rule" id="MF_00902"/>
    </source>
</evidence>
<dbReference type="GO" id="GO:0009977">
    <property type="term" value="F:proton motive force dependent protein transmembrane transporter activity"/>
    <property type="evidence" value="ECO:0007669"/>
    <property type="project" value="TreeGrafter"/>
</dbReference>
<dbReference type="PRINTS" id="PR01840">
    <property type="entry name" value="TATCFAMILY"/>
</dbReference>
<dbReference type="GO" id="GO:0033281">
    <property type="term" value="C:TAT protein transport complex"/>
    <property type="evidence" value="ECO:0007669"/>
    <property type="project" value="UniProtKB-UniRule"/>
</dbReference>
<accession>A0A411YKG8</accession>